<dbReference type="Gene3D" id="1.10.1240.40">
    <property type="entry name" value="ENT domain"/>
    <property type="match status" value="1"/>
</dbReference>
<dbReference type="Pfam" id="PF03735">
    <property type="entry name" value="ENT"/>
    <property type="match status" value="1"/>
</dbReference>
<name>A0A5J4ZIB9_9ASTE</name>
<dbReference type="InterPro" id="IPR033485">
    <property type="entry name" value="EMSY-LIKE_plant"/>
</dbReference>
<keyword evidence="5" id="KW-1185">Reference proteome</keyword>
<dbReference type="InterPro" id="IPR036142">
    <property type="entry name" value="ENT_dom-like_sf"/>
</dbReference>
<keyword evidence="2" id="KW-0539">Nucleus</keyword>
<organism evidence="4 5">
    <name type="scientific">Nyssa sinensis</name>
    <dbReference type="NCBI Taxonomy" id="561372"/>
    <lineage>
        <taxon>Eukaryota</taxon>
        <taxon>Viridiplantae</taxon>
        <taxon>Streptophyta</taxon>
        <taxon>Embryophyta</taxon>
        <taxon>Tracheophyta</taxon>
        <taxon>Spermatophyta</taxon>
        <taxon>Magnoliopsida</taxon>
        <taxon>eudicotyledons</taxon>
        <taxon>Gunneridae</taxon>
        <taxon>Pentapetalae</taxon>
        <taxon>asterids</taxon>
        <taxon>Cornales</taxon>
        <taxon>Nyssaceae</taxon>
        <taxon>Nyssa</taxon>
    </lineage>
</organism>
<dbReference type="GO" id="GO:0005634">
    <property type="term" value="C:nucleus"/>
    <property type="evidence" value="ECO:0007669"/>
    <property type="project" value="UniProtKB-SubCell"/>
</dbReference>
<evidence type="ECO:0000256" key="1">
    <source>
        <dbReference type="ARBA" id="ARBA00004123"/>
    </source>
</evidence>
<dbReference type="SMART" id="SM01191">
    <property type="entry name" value="ENT"/>
    <property type="match status" value="1"/>
</dbReference>
<feature type="domain" description="ENT" evidence="3">
    <location>
        <begin position="43"/>
        <end position="134"/>
    </location>
</feature>
<evidence type="ECO:0000259" key="3">
    <source>
        <dbReference type="PROSITE" id="PS51138"/>
    </source>
</evidence>
<dbReference type="GO" id="GO:0050832">
    <property type="term" value="P:defense response to fungus"/>
    <property type="evidence" value="ECO:0007669"/>
    <property type="project" value="InterPro"/>
</dbReference>
<evidence type="ECO:0000313" key="5">
    <source>
        <dbReference type="Proteomes" id="UP000325577"/>
    </source>
</evidence>
<dbReference type="Proteomes" id="UP000325577">
    <property type="component" value="Linkage Group LG8"/>
</dbReference>
<dbReference type="PANTHER" id="PTHR33432">
    <property type="entry name" value="PROTEIN EMSY-LIKE 4"/>
    <property type="match status" value="1"/>
</dbReference>
<dbReference type="OrthoDB" id="1737049at2759"/>
<protein>
    <recommendedName>
        <fullName evidence="3">ENT domain-containing protein</fullName>
    </recommendedName>
</protein>
<dbReference type="PROSITE" id="PS51138">
    <property type="entry name" value="ENT"/>
    <property type="match status" value="1"/>
</dbReference>
<comment type="subcellular location">
    <subcellularLocation>
        <location evidence="1">Nucleus</location>
    </subcellularLocation>
</comment>
<dbReference type="EMBL" id="CM018051">
    <property type="protein sequence ID" value="KAA8516997.1"/>
    <property type="molecule type" value="Genomic_DNA"/>
</dbReference>
<reference evidence="4 5" key="1">
    <citation type="submission" date="2019-09" db="EMBL/GenBank/DDBJ databases">
        <title>A chromosome-level genome assembly of the Chinese tupelo Nyssa sinensis.</title>
        <authorList>
            <person name="Yang X."/>
            <person name="Kang M."/>
            <person name="Yang Y."/>
            <person name="Xiong H."/>
            <person name="Wang M."/>
            <person name="Zhang Z."/>
            <person name="Wang Z."/>
            <person name="Wu H."/>
            <person name="Ma T."/>
            <person name="Liu J."/>
            <person name="Xi Z."/>
        </authorList>
    </citation>
    <scope>NUCLEOTIDE SEQUENCE [LARGE SCALE GENOMIC DNA]</scope>
    <source>
        <strain evidence="4">J267</strain>
        <tissue evidence="4">Leaf</tissue>
    </source>
</reference>
<accession>A0A5J4ZIB9</accession>
<proteinExistence type="predicted"/>
<sequence>MLNCSHRGSATFFRRTGGPIVLWTVISPTAAVPMMTFCHHIITEFQEGAVLAKAYRSVLLAFKAQLDALTWEKESLITELRDKLRVSDGEHRELLTGVNADDVICQIRKRRQVASRKKQRTSQSAPLSFGMAPQALQPRSIAASIQLSSSAVKRGPTLGAKHDQPFPGLSSMKSTPYPSTAPTVRDQFTNCSSSGAVATKEPAEAATHDPLIGRNMAKRRLEVDKLCEAIDKVYDLINAAHYMLSGIFGGKGYRGKVNEDGELDDVQKD</sequence>
<dbReference type="SUPFAM" id="SSF158639">
    <property type="entry name" value="ENT-like"/>
    <property type="match status" value="1"/>
</dbReference>
<gene>
    <name evidence="4" type="ORF">F0562_017185</name>
</gene>
<dbReference type="AlphaFoldDB" id="A0A5J4ZIB9"/>
<dbReference type="PANTHER" id="PTHR33432:SF27">
    <property type="entry name" value="PROTEIN EMSY-LIKE 3"/>
    <property type="match status" value="1"/>
</dbReference>
<evidence type="ECO:0000256" key="2">
    <source>
        <dbReference type="ARBA" id="ARBA00023242"/>
    </source>
</evidence>
<dbReference type="InterPro" id="IPR005491">
    <property type="entry name" value="ENT_dom"/>
</dbReference>
<evidence type="ECO:0000313" key="4">
    <source>
        <dbReference type="EMBL" id="KAA8516997.1"/>
    </source>
</evidence>